<evidence type="ECO:0000256" key="5">
    <source>
        <dbReference type="ARBA" id="ARBA00022722"/>
    </source>
</evidence>
<evidence type="ECO:0000256" key="1">
    <source>
        <dbReference type="ARBA" id="ARBA00004613"/>
    </source>
</evidence>
<keyword evidence="9" id="KW-1185">Reference proteome</keyword>
<dbReference type="InterPro" id="IPR000026">
    <property type="entry name" value="N1-like"/>
</dbReference>
<proteinExistence type="inferred from homology"/>
<organism evidence="8 9">
    <name type="scientific">Hydrogeniiclostridium mannosilyticum</name>
    <dbReference type="NCBI Taxonomy" id="2764322"/>
    <lineage>
        <taxon>Bacteria</taxon>
        <taxon>Bacillati</taxon>
        <taxon>Bacillota</taxon>
        <taxon>Clostridia</taxon>
        <taxon>Eubacteriales</taxon>
        <taxon>Acutalibacteraceae</taxon>
        <taxon>Hydrogeniiclostridium</taxon>
    </lineage>
</organism>
<accession>A0A328UEB6</accession>
<evidence type="ECO:0000256" key="4">
    <source>
        <dbReference type="ARBA" id="ARBA00022525"/>
    </source>
</evidence>
<dbReference type="InterPro" id="IPR016191">
    <property type="entry name" value="Ribonuclease/ribotoxin"/>
</dbReference>
<gene>
    <name evidence="8" type="ORF">DPQ25_05220</name>
</gene>
<keyword evidence="4" id="KW-0964">Secreted</keyword>
<evidence type="ECO:0000256" key="3">
    <source>
        <dbReference type="ARBA" id="ARBA00022214"/>
    </source>
</evidence>
<name>A0A328UEB6_9FIRM</name>
<keyword evidence="6" id="KW-0378">Hydrolase</keyword>
<evidence type="ECO:0000256" key="2">
    <source>
        <dbReference type="ARBA" id="ARBA00009006"/>
    </source>
</evidence>
<evidence type="ECO:0000313" key="8">
    <source>
        <dbReference type="EMBL" id="RAQ29699.1"/>
    </source>
</evidence>
<dbReference type="Gene3D" id="3.10.450.30">
    <property type="entry name" value="Microbial ribonucleases"/>
    <property type="match status" value="1"/>
</dbReference>
<dbReference type="InterPro" id="IPR006528">
    <property type="entry name" value="Phage_head_morphogenesis_dom"/>
</dbReference>
<dbReference type="GO" id="GO:0005576">
    <property type="term" value="C:extracellular region"/>
    <property type="evidence" value="ECO:0007669"/>
    <property type="project" value="UniProtKB-SubCell"/>
</dbReference>
<dbReference type="Proteomes" id="UP000249377">
    <property type="component" value="Unassembled WGS sequence"/>
</dbReference>
<evidence type="ECO:0000313" key="9">
    <source>
        <dbReference type="Proteomes" id="UP000249377"/>
    </source>
</evidence>
<dbReference type="InterPro" id="IPR001887">
    <property type="entry name" value="Barnase"/>
</dbReference>
<dbReference type="GO" id="GO:0003723">
    <property type="term" value="F:RNA binding"/>
    <property type="evidence" value="ECO:0007669"/>
    <property type="project" value="InterPro"/>
</dbReference>
<dbReference type="GO" id="GO:0004521">
    <property type="term" value="F:RNA endonuclease activity"/>
    <property type="evidence" value="ECO:0007669"/>
    <property type="project" value="InterPro"/>
</dbReference>
<dbReference type="EMBL" id="QLYR01000002">
    <property type="protein sequence ID" value="RAQ29699.1"/>
    <property type="molecule type" value="Genomic_DNA"/>
</dbReference>
<dbReference type="Pfam" id="PF00545">
    <property type="entry name" value="Ribonuclease"/>
    <property type="match status" value="1"/>
</dbReference>
<dbReference type="SUPFAM" id="SSF53933">
    <property type="entry name" value="Microbial ribonucleases"/>
    <property type="match status" value="1"/>
</dbReference>
<keyword evidence="5" id="KW-0540">Nuclease</keyword>
<dbReference type="Pfam" id="PF04233">
    <property type="entry name" value="Phage_Mu_F"/>
    <property type="match status" value="1"/>
</dbReference>
<reference evidence="8 9" key="1">
    <citation type="submission" date="2018-06" db="EMBL/GenBank/DDBJ databases">
        <title>Noncontiguous genome sequence of Ruminococcaceae bacterium ASD2818.</title>
        <authorList>
            <person name="Chaplin A.V."/>
            <person name="Sokolova S.R."/>
            <person name="Kochetkova T.O."/>
            <person name="Goltsov A.Y."/>
            <person name="Trofimov D.Y."/>
            <person name="Efimov B.A."/>
        </authorList>
    </citation>
    <scope>NUCLEOTIDE SEQUENCE [LARGE SCALE GENOMIC DNA]</scope>
    <source>
        <strain evidence="8 9">ASD2818</strain>
    </source>
</reference>
<evidence type="ECO:0000259" key="7">
    <source>
        <dbReference type="Pfam" id="PF04233"/>
    </source>
</evidence>
<dbReference type="PRINTS" id="PR00117">
    <property type="entry name" value="BARNASE"/>
</dbReference>
<evidence type="ECO:0000256" key="6">
    <source>
        <dbReference type="ARBA" id="ARBA00022801"/>
    </source>
</evidence>
<comment type="caution">
    <text evidence="8">The sequence shown here is derived from an EMBL/GenBank/DDBJ whole genome shotgun (WGS) entry which is preliminary data.</text>
</comment>
<dbReference type="RefSeq" id="WP_112332129.1">
    <property type="nucleotide sequence ID" value="NZ_QLYR01000002.1"/>
</dbReference>
<dbReference type="NCBIfam" id="TIGR01641">
    <property type="entry name" value="phageSPP1_gp7"/>
    <property type="match status" value="1"/>
</dbReference>
<dbReference type="GO" id="GO:0016787">
    <property type="term" value="F:hydrolase activity"/>
    <property type="evidence" value="ECO:0007669"/>
    <property type="project" value="UniProtKB-KW"/>
</dbReference>
<comment type="subcellular location">
    <subcellularLocation>
        <location evidence="1">Secreted</location>
    </subcellularLocation>
</comment>
<dbReference type="AlphaFoldDB" id="A0A328UEB6"/>
<protein>
    <recommendedName>
        <fullName evidence="3">Ribonuclease</fullName>
    </recommendedName>
</protein>
<sequence length="198" mass="23099">MYVKKMCGYVVSANMLCVLTKGRLDSYSPPTQESRTYKNWVAVLDLKTCLECRARHGQIYRMDETPDIEPPLHPNCRCEIKPMDAVIAGQGTKDGQNGADYWMKYFADLPEYYMTENDLRELGWRKGKAPAKFAPGKMVTKGIYKNQDHHLPQIPGRIWYEADINYYSGQRNRHRLLWSNDGLLFVTYDHYETFLEII</sequence>
<feature type="domain" description="Phage head morphogenesis" evidence="7">
    <location>
        <begin position="12"/>
        <end position="80"/>
    </location>
</feature>
<comment type="similarity">
    <text evidence="2">Belongs to the ribonuclease N1/T1 family.</text>
</comment>